<feature type="binding site" evidence="12">
    <location>
        <position position="68"/>
    </location>
    <ligand>
        <name>Mg(2+)</name>
        <dbReference type="ChEBI" id="CHEBI:18420"/>
        <label>1</label>
        <note>catalytic</note>
    </ligand>
</feature>
<keyword evidence="7 13" id="KW-0378">Hydrolase</keyword>
<dbReference type="GO" id="GO:0046872">
    <property type="term" value="F:metal ion binding"/>
    <property type="evidence" value="ECO:0007669"/>
    <property type="project" value="UniProtKB-KW"/>
</dbReference>
<organism evidence="13 14">
    <name type="scientific">Prosthecomicrobium pneumaticum</name>
    <dbReference type="NCBI Taxonomy" id="81895"/>
    <lineage>
        <taxon>Bacteria</taxon>
        <taxon>Pseudomonadati</taxon>
        <taxon>Pseudomonadota</taxon>
        <taxon>Alphaproteobacteria</taxon>
        <taxon>Hyphomicrobiales</taxon>
        <taxon>Kaistiaceae</taxon>
        <taxon>Prosthecomicrobium</taxon>
    </lineage>
</organism>
<name>A0A7W9FL71_9HYPH</name>
<dbReference type="UniPathway" id="UPA00031">
    <property type="reaction ID" value="UER00013"/>
</dbReference>
<evidence type="ECO:0000256" key="5">
    <source>
        <dbReference type="ARBA" id="ARBA00022605"/>
    </source>
</evidence>
<keyword evidence="5" id="KW-0028">Amino-acid biosynthesis</keyword>
<comment type="similarity">
    <text evidence="3">Belongs to the inositol monophosphatase superfamily.</text>
</comment>
<comment type="cofactor">
    <cofactor evidence="1 12">
        <name>Mg(2+)</name>
        <dbReference type="ChEBI" id="CHEBI:18420"/>
    </cofactor>
</comment>
<evidence type="ECO:0000313" key="14">
    <source>
        <dbReference type="Proteomes" id="UP000523821"/>
    </source>
</evidence>
<evidence type="ECO:0000256" key="11">
    <source>
        <dbReference type="NCBIfam" id="TIGR02067"/>
    </source>
</evidence>
<evidence type="ECO:0000256" key="4">
    <source>
        <dbReference type="ARBA" id="ARBA00013085"/>
    </source>
</evidence>
<sequence>MDPALVAFLDRLADAAGAAILPHFRTPFTVENKAASGFDPVTVADRAAETAMRALIGAAYPGHGILGEEFGAERADADDVWVLDPIDGTRAFISGLPVWGTLIGLVSGGRASLGMMAQPFTGERYAGDGRSAWYRGPGGDRTLATRSCATLEEAALSTTTPALFKGAEAQAYRRVEERVRLVRYGCDCYAYAMVAAGHIDLVVEAGLHPYDIVALIPIIEGAGGIVTSWDGGPATAGGNVVAAGDRRVHEAALEALAG</sequence>
<gene>
    <name evidence="13" type="ORF">GGQ63_001602</name>
</gene>
<dbReference type="PANTHER" id="PTHR43200">
    <property type="entry name" value="PHOSPHATASE"/>
    <property type="match status" value="1"/>
</dbReference>
<dbReference type="PROSITE" id="PS00629">
    <property type="entry name" value="IMP_1"/>
    <property type="match status" value="1"/>
</dbReference>
<dbReference type="InterPro" id="IPR011809">
    <property type="entry name" value="His_9_proposed"/>
</dbReference>
<accession>A0A7W9FL71</accession>
<evidence type="ECO:0000256" key="12">
    <source>
        <dbReference type="PIRSR" id="PIRSR600760-2"/>
    </source>
</evidence>
<evidence type="ECO:0000256" key="6">
    <source>
        <dbReference type="ARBA" id="ARBA00022723"/>
    </source>
</evidence>
<comment type="pathway">
    <text evidence="2">Amino-acid biosynthesis; L-histidine biosynthesis; L-histidine from 5-phospho-alpha-D-ribose 1-diphosphate: step 8/9.</text>
</comment>
<feature type="binding site" evidence="12">
    <location>
        <position position="86"/>
    </location>
    <ligand>
        <name>Mg(2+)</name>
        <dbReference type="ChEBI" id="CHEBI:18420"/>
        <label>1</label>
        <note>catalytic</note>
    </ligand>
</feature>
<feature type="binding site" evidence="12">
    <location>
        <position position="211"/>
    </location>
    <ligand>
        <name>Mg(2+)</name>
        <dbReference type="ChEBI" id="CHEBI:18420"/>
        <label>1</label>
        <note>catalytic</note>
    </ligand>
</feature>
<feature type="binding site" evidence="12">
    <location>
        <position position="84"/>
    </location>
    <ligand>
        <name>Mg(2+)</name>
        <dbReference type="ChEBI" id="CHEBI:18420"/>
        <label>1</label>
        <note>catalytic</note>
    </ligand>
</feature>
<evidence type="ECO:0000256" key="8">
    <source>
        <dbReference type="ARBA" id="ARBA00022842"/>
    </source>
</evidence>
<keyword evidence="6 12" id="KW-0479">Metal-binding</keyword>
<keyword evidence="14" id="KW-1185">Reference proteome</keyword>
<evidence type="ECO:0000256" key="3">
    <source>
        <dbReference type="ARBA" id="ARBA00009759"/>
    </source>
</evidence>
<dbReference type="Proteomes" id="UP000523821">
    <property type="component" value="Unassembled WGS sequence"/>
</dbReference>
<keyword evidence="8 12" id="KW-0460">Magnesium</keyword>
<dbReference type="InterPro" id="IPR000760">
    <property type="entry name" value="Inositol_monophosphatase-like"/>
</dbReference>
<dbReference type="CDD" id="cd01641">
    <property type="entry name" value="Bacterial_IMPase_like_1"/>
    <property type="match status" value="1"/>
</dbReference>
<comment type="catalytic activity">
    <reaction evidence="10">
        <text>L-histidinol phosphate + H2O = L-histidinol + phosphate</text>
        <dbReference type="Rhea" id="RHEA:14465"/>
        <dbReference type="ChEBI" id="CHEBI:15377"/>
        <dbReference type="ChEBI" id="CHEBI:43474"/>
        <dbReference type="ChEBI" id="CHEBI:57699"/>
        <dbReference type="ChEBI" id="CHEBI:57980"/>
        <dbReference type="EC" id="3.1.3.15"/>
    </reaction>
</comment>
<dbReference type="Gene3D" id="3.40.190.80">
    <property type="match status" value="1"/>
</dbReference>
<dbReference type="GO" id="GO:0004401">
    <property type="term" value="F:histidinol-phosphatase activity"/>
    <property type="evidence" value="ECO:0007669"/>
    <property type="project" value="UniProtKB-UniRule"/>
</dbReference>
<dbReference type="PRINTS" id="PR00377">
    <property type="entry name" value="IMPHPHTASES"/>
</dbReference>
<evidence type="ECO:0000256" key="1">
    <source>
        <dbReference type="ARBA" id="ARBA00001946"/>
    </source>
</evidence>
<proteinExistence type="inferred from homology"/>
<reference evidence="13 14" key="1">
    <citation type="submission" date="2020-08" db="EMBL/GenBank/DDBJ databases">
        <title>Genomic Encyclopedia of Type Strains, Phase IV (KMG-IV): sequencing the most valuable type-strain genomes for metagenomic binning, comparative biology and taxonomic classification.</title>
        <authorList>
            <person name="Goeker M."/>
        </authorList>
    </citation>
    <scope>NUCLEOTIDE SEQUENCE [LARGE SCALE GENOMIC DNA]</scope>
    <source>
        <strain evidence="13 14">DSM 16268</strain>
    </source>
</reference>
<dbReference type="InterPro" id="IPR051090">
    <property type="entry name" value="Inositol_monoP_superfamily"/>
</dbReference>
<dbReference type="NCBIfam" id="TIGR02067">
    <property type="entry name" value="his_9_HisN"/>
    <property type="match status" value="1"/>
</dbReference>
<dbReference type="Pfam" id="PF00459">
    <property type="entry name" value="Inositol_P"/>
    <property type="match status" value="1"/>
</dbReference>
<dbReference type="SUPFAM" id="SSF56655">
    <property type="entry name" value="Carbohydrate phosphatase"/>
    <property type="match status" value="1"/>
</dbReference>
<dbReference type="Gene3D" id="3.30.540.10">
    <property type="entry name" value="Fructose-1,6-Bisphosphatase, subunit A, domain 1"/>
    <property type="match status" value="1"/>
</dbReference>
<keyword evidence="9" id="KW-0368">Histidine biosynthesis</keyword>
<protein>
    <recommendedName>
        <fullName evidence="4 11">Histidinol-phosphatase</fullName>
        <ecNumber evidence="4 11">3.1.3.15</ecNumber>
    </recommendedName>
</protein>
<dbReference type="InterPro" id="IPR020583">
    <property type="entry name" value="Inositol_monoP_metal-BS"/>
</dbReference>
<dbReference type="AlphaFoldDB" id="A0A7W9FL71"/>
<evidence type="ECO:0000256" key="10">
    <source>
        <dbReference type="ARBA" id="ARBA00049158"/>
    </source>
</evidence>
<evidence type="ECO:0000256" key="9">
    <source>
        <dbReference type="ARBA" id="ARBA00023102"/>
    </source>
</evidence>
<dbReference type="PANTHER" id="PTHR43200:SF6">
    <property type="entry name" value="3'(2'),5'-BISPHOSPHATE NUCLEOTIDASE"/>
    <property type="match status" value="1"/>
</dbReference>
<evidence type="ECO:0000313" key="13">
    <source>
        <dbReference type="EMBL" id="MBB5752548.1"/>
    </source>
</evidence>
<comment type="caution">
    <text evidence="13">The sequence shown here is derived from an EMBL/GenBank/DDBJ whole genome shotgun (WGS) entry which is preliminary data.</text>
</comment>
<dbReference type="FunFam" id="3.30.540.10:FF:000030">
    <property type="entry name" value="Inositol monophosphatase"/>
    <property type="match status" value="1"/>
</dbReference>
<dbReference type="RefSeq" id="WP_183854444.1">
    <property type="nucleotide sequence ID" value="NZ_JACHOO010000003.1"/>
</dbReference>
<evidence type="ECO:0000256" key="2">
    <source>
        <dbReference type="ARBA" id="ARBA00004970"/>
    </source>
</evidence>
<dbReference type="EC" id="3.1.3.15" evidence="4 11"/>
<evidence type="ECO:0000256" key="7">
    <source>
        <dbReference type="ARBA" id="ARBA00022801"/>
    </source>
</evidence>
<feature type="binding site" evidence="12">
    <location>
        <position position="87"/>
    </location>
    <ligand>
        <name>Mg(2+)</name>
        <dbReference type="ChEBI" id="CHEBI:18420"/>
        <label>1</label>
        <note>catalytic</note>
    </ligand>
</feature>
<dbReference type="GO" id="GO:0000105">
    <property type="term" value="P:L-histidine biosynthetic process"/>
    <property type="evidence" value="ECO:0007669"/>
    <property type="project" value="UniProtKB-UniRule"/>
</dbReference>
<dbReference type="EMBL" id="JACHOO010000003">
    <property type="protein sequence ID" value="MBB5752548.1"/>
    <property type="molecule type" value="Genomic_DNA"/>
</dbReference>